<feature type="compositionally biased region" description="Basic and acidic residues" evidence="1">
    <location>
        <begin position="153"/>
        <end position="165"/>
    </location>
</feature>
<feature type="transmembrane region" description="Helical" evidence="2">
    <location>
        <begin position="80"/>
        <end position="101"/>
    </location>
</feature>
<reference evidence="3" key="1">
    <citation type="journal article" date="2023" name="Mol. Phylogenet. Evol.">
        <title>Genome-scale phylogeny and comparative genomics of the fungal order Sordariales.</title>
        <authorList>
            <person name="Hensen N."/>
            <person name="Bonometti L."/>
            <person name="Westerberg I."/>
            <person name="Brannstrom I.O."/>
            <person name="Guillou S."/>
            <person name="Cros-Aarteil S."/>
            <person name="Calhoun S."/>
            <person name="Haridas S."/>
            <person name="Kuo A."/>
            <person name="Mondo S."/>
            <person name="Pangilinan J."/>
            <person name="Riley R."/>
            <person name="LaButti K."/>
            <person name="Andreopoulos B."/>
            <person name="Lipzen A."/>
            <person name="Chen C."/>
            <person name="Yan M."/>
            <person name="Daum C."/>
            <person name="Ng V."/>
            <person name="Clum A."/>
            <person name="Steindorff A."/>
            <person name="Ohm R.A."/>
            <person name="Martin F."/>
            <person name="Silar P."/>
            <person name="Natvig D.O."/>
            <person name="Lalanne C."/>
            <person name="Gautier V."/>
            <person name="Ament-Velasquez S.L."/>
            <person name="Kruys A."/>
            <person name="Hutchinson M.I."/>
            <person name="Powell A.J."/>
            <person name="Barry K."/>
            <person name="Miller A.N."/>
            <person name="Grigoriev I.V."/>
            <person name="Debuchy R."/>
            <person name="Gladieux P."/>
            <person name="Hiltunen Thoren M."/>
            <person name="Johannesson H."/>
        </authorList>
    </citation>
    <scope>NUCLEOTIDE SEQUENCE</scope>
    <source>
        <strain evidence="3">PSN293</strain>
    </source>
</reference>
<keyword evidence="2" id="KW-0812">Transmembrane</keyword>
<feature type="compositionally biased region" description="Basic residues" evidence="1">
    <location>
        <begin position="222"/>
        <end position="232"/>
    </location>
</feature>
<dbReference type="Proteomes" id="UP001301769">
    <property type="component" value="Unassembled WGS sequence"/>
</dbReference>
<feature type="transmembrane region" description="Helical" evidence="2">
    <location>
        <begin position="296"/>
        <end position="316"/>
    </location>
</feature>
<feature type="compositionally biased region" description="Low complexity" evidence="1">
    <location>
        <begin position="188"/>
        <end position="199"/>
    </location>
</feature>
<protein>
    <submittedName>
        <fullName evidence="3">Uncharacterized protein</fullName>
    </submittedName>
</protein>
<name>A0AAN7B6T6_9PEZI</name>
<evidence type="ECO:0000256" key="1">
    <source>
        <dbReference type="SAM" id="MobiDB-lite"/>
    </source>
</evidence>
<feature type="transmembrane region" description="Helical" evidence="2">
    <location>
        <begin position="48"/>
        <end position="68"/>
    </location>
</feature>
<keyword evidence="4" id="KW-1185">Reference proteome</keyword>
<sequence length="411" mass="46012">MVYFQNHYQPYAVPYGYFGVFCDFVSIYIFCMLISGRSPCLTRKLKHVQAAIALSIVRLAGQSMLQLLNLLYARNHDLQIIGLAHAILTFLAGVLIVYAMFVRKTISFSSYLFSRYNPPTPPRHRRTGARSPPESTSASASSPVTEAPPPYSPRKDGDGTIRDFEMQNLGPSYPRAAAVNSRLPSYTSSRRAAGASADGGELEDGTRNNNNINLNTAERPTTRPRRQRQQRRRRPCSLFPVAFFVLVSIVIVLCIGIGELIGNVPEQLLNQELREEPMQTAPAKVYDKNTRRETNMIINLTLGGIIILAAFIWSLCEHMGQAKRQGAEPGRVRDYFAKVIKVKDEGVLFWFLMAGGMLFLCGYNISSADLLLGRAAGFRDGIITFAKVQDHRHVARYWLYVVFGILPFFSS</sequence>
<evidence type="ECO:0000313" key="3">
    <source>
        <dbReference type="EMBL" id="KAK4214896.1"/>
    </source>
</evidence>
<evidence type="ECO:0000313" key="4">
    <source>
        <dbReference type="Proteomes" id="UP001301769"/>
    </source>
</evidence>
<evidence type="ECO:0000256" key="2">
    <source>
        <dbReference type="SAM" id="Phobius"/>
    </source>
</evidence>
<keyword evidence="2" id="KW-1133">Transmembrane helix</keyword>
<feature type="transmembrane region" description="Helical" evidence="2">
    <location>
        <begin position="15"/>
        <end position="36"/>
    </location>
</feature>
<feature type="compositionally biased region" description="Low complexity" evidence="1">
    <location>
        <begin position="131"/>
        <end position="145"/>
    </location>
</feature>
<proteinExistence type="predicted"/>
<feature type="region of interest" description="Disordered" evidence="1">
    <location>
        <begin position="180"/>
        <end position="232"/>
    </location>
</feature>
<feature type="transmembrane region" description="Helical" evidence="2">
    <location>
        <begin position="347"/>
        <end position="365"/>
    </location>
</feature>
<gene>
    <name evidence="3" type="ORF">QBC37DRAFT_372494</name>
</gene>
<comment type="caution">
    <text evidence="3">The sequence shown here is derived from an EMBL/GenBank/DDBJ whole genome shotgun (WGS) entry which is preliminary data.</text>
</comment>
<dbReference type="EMBL" id="MU858086">
    <property type="protein sequence ID" value="KAK4214896.1"/>
    <property type="molecule type" value="Genomic_DNA"/>
</dbReference>
<feature type="region of interest" description="Disordered" evidence="1">
    <location>
        <begin position="119"/>
        <end position="166"/>
    </location>
</feature>
<dbReference type="AlphaFoldDB" id="A0AAN7B6T6"/>
<feature type="transmembrane region" description="Helical" evidence="2">
    <location>
        <begin position="236"/>
        <end position="258"/>
    </location>
</feature>
<accession>A0AAN7B6T6</accession>
<organism evidence="3 4">
    <name type="scientific">Rhypophila decipiens</name>
    <dbReference type="NCBI Taxonomy" id="261697"/>
    <lineage>
        <taxon>Eukaryota</taxon>
        <taxon>Fungi</taxon>
        <taxon>Dikarya</taxon>
        <taxon>Ascomycota</taxon>
        <taxon>Pezizomycotina</taxon>
        <taxon>Sordariomycetes</taxon>
        <taxon>Sordariomycetidae</taxon>
        <taxon>Sordariales</taxon>
        <taxon>Naviculisporaceae</taxon>
        <taxon>Rhypophila</taxon>
    </lineage>
</organism>
<keyword evidence="2" id="KW-0472">Membrane</keyword>
<reference evidence="3" key="2">
    <citation type="submission" date="2023-05" db="EMBL/GenBank/DDBJ databases">
        <authorList>
            <consortium name="Lawrence Berkeley National Laboratory"/>
            <person name="Steindorff A."/>
            <person name="Hensen N."/>
            <person name="Bonometti L."/>
            <person name="Westerberg I."/>
            <person name="Brannstrom I.O."/>
            <person name="Guillou S."/>
            <person name="Cros-Aarteil S."/>
            <person name="Calhoun S."/>
            <person name="Haridas S."/>
            <person name="Kuo A."/>
            <person name="Mondo S."/>
            <person name="Pangilinan J."/>
            <person name="Riley R."/>
            <person name="Labutti K."/>
            <person name="Andreopoulos B."/>
            <person name="Lipzen A."/>
            <person name="Chen C."/>
            <person name="Yanf M."/>
            <person name="Daum C."/>
            <person name="Ng V."/>
            <person name="Clum A."/>
            <person name="Ohm R."/>
            <person name="Martin F."/>
            <person name="Silar P."/>
            <person name="Natvig D."/>
            <person name="Lalanne C."/>
            <person name="Gautier V."/>
            <person name="Ament-Velasquez S.L."/>
            <person name="Kruys A."/>
            <person name="Hutchinson M.I."/>
            <person name="Powell A.J."/>
            <person name="Barry K."/>
            <person name="Miller A.N."/>
            <person name="Grigoriev I.V."/>
            <person name="Debuchy R."/>
            <person name="Gladieux P."/>
            <person name="Thoren M.H."/>
            <person name="Johannesson H."/>
        </authorList>
    </citation>
    <scope>NUCLEOTIDE SEQUENCE</scope>
    <source>
        <strain evidence="3">PSN293</strain>
    </source>
</reference>